<evidence type="ECO:0000256" key="1">
    <source>
        <dbReference type="SAM" id="MobiDB-lite"/>
    </source>
</evidence>
<name>A0A518ETX5_9BACT</name>
<feature type="compositionally biased region" description="Basic residues" evidence="1">
    <location>
        <begin position="168"/>
        <end position="182"/>
    </location>
</feature>
<accession>A0A518ETX5</accession>
<sequence precursor="true">MKHLANRLLSARRSLLGAGFALALAAFVTSAPASAQRLSTNKGGAQWEIGIGKETRSGGGAIRVGSQGVSLDLHSHGQRGVARIPRGYDGGRYEYRTERVWVPGYDRQVWVAPVYEWRYDSCGRRHQVMVCAGHYRTVCEPGRYENRQVKVWVPAPRIEVRGRDSRHSSSRSHRSHRVTYRR</sequence>
<dbReference type="EMBL" id="CP036434">
    <property type="protein sequence ID" value="QDV07547.1"/>
    <property type="molecule type" value="Genomic_DNA"/>
</dbReference>
<dbReference type="Proteomes" id="UP000320390">
    <property type="component" value="Chromosome"/>
</dbReference>
<dbReference type="PROSITE" id="PS51318">
    <property type="entry name" value="TAT"/>
    <property type="match status" value="1"/>
</dbReference>
<organism evidence="3 4">
    <name type="scientific">Saltatorellus ferox</name>
    <dbReference type="NCBI Taxonomy" id="2528018"/>
    <lineage>
        <taxon>Bacteria</taxon>
        <taxon>Pseudomonadati</taxon>
        <taxon>Planctomycetota</taxon>
        <taxon>Planctomycetia</taxon>
        <taxon>Planctomycetia incertae sedis</taxon>
        <taxon>Saltatorellus</taxon>
    </lineage>
</organism>
<evidence type="ECO:0000313" key="4">
    <source>
        <dbReference type="Proteomes" id="UP000320390"/>
    </source>
</evidence>
<reference evidence="3 4" key="1">
    <citation type="submission" date="2019-02" db="EMBL/GenBank/DDBJ databases">
        <title>Deep-cultivation of Planctomycetes and their phenomic and genomic characterization uncovers novel biology.</title>
        <authorList>
            <person name="Wiegand S."/>
            <person name="Jogler M."/>
            <person name="Boedeker C."/>
            <person name="Pinto D."/>
            <person name="Vollmers J."/>
            <person name="Rivas-Marin E."/>
            <person name="Kohn T."/>
            <person name="Peeters S.H."/>
            <person name="Heuer A."/>
            <person name="Rast P."/>
            <person name="Oberbeckmann S."/>
            <person name="Bunk B."/>
            <person name="Jeske O."/>
            <person name="Meyerdierks A."/>
            <person name="Storesund J.E."/>
            <person name="Kallscheuer N."/>
            <person name="Luecker S."/>
            <person name="Lage O.M."/>
            <person name="Pohl T."/>
            <person name="Merkel B.J."/>
            <person name="Hornburger P."/>
            <person name="Mueller R.-W."/>
            <person name="Bruemmer F."/>
            <person name="Labrenz M."/>
            <person name="Spormann A.M."/>
            <person name="Op den Camp H."/>
            <person name="Overmann J."/>
            <person name="Amann R."/>
            <person name="Jetten M.S.M."/>
            <person name="Mascher T."/>
            <person name="Medema M.H."/>
            <person name="Devos D.P."/>
            <person name="Kaster A.-K."/>
            <person name="Ovreas L."/>
            <person name="Rohde M."/>
            <person name="Galperin M.Y."/>
            <person name="Jogler C."/>
        </authorList>
    </citation>
    <scope>NUCLEOTIDE SEQUENCE [LARGE SCALE GENOMIC DNA]</scope>
    <source>
        <strain evidence="3 4">Poly30</strain>
    </source>
</reference>
<evidence type="ECO:0008006" key="5">
    <source>
        <dbReference type="Google" id="ProtNLM"/>
    </source>
</evidence>
<dbReference type="OrthoDB" id="5525386at2"/>
<dbReference type="InterPro" id="IPR006311">
    <property type="entry name" value="TAT_signal"/>
</dbReference>
<keyword evidence="4" id="KW-1185">Reference proteome</keyword>
<dbReference type="RefSeq" id="WP_145198669.1">
    <property type="nucleotide sequence ID" value="NZ_CP036434.1"/>
</dbReference>
<proteinExistence type="predicted"/>
<feature type="signal peptide" evidence="2">
    <location>
        <begin position="1"/>
        <end position="35"/>
    </location>
</feature>
<dbReference type="AlphaFoldDB" id="A0A518ETX5"/>
<gene>
    <name evidence="3" type="ORF">Poly30_30730</name>
</gene>
<evidence type="ECO:0000256" key="2">
    <source>
        <dbReference type="SAM" id="SignalP"/>
    </source>
</evidence>
<keyword evidence="2" id="KW-0732">Signal</keyword>
<protein>
    <recommendedName>
        <fullName evidence="5">Secreted protein</fullName>
    </recommendedName>
</protein>
<feature type="chain" id="PRO_5022052843" description="Secreted protein" evidence="2">
    <location>
        <begin position="36"/>
        <end position="182"/>
    </location>
</feature>
<feature type="region of interest" description="Disordered" evidence="1">
    <location>
        <begin position="162"/>
        <end position="182"/>
    </location>
</feature>
<evidence type="ECO:0000313" key="3">
    <source>
        <dbReference type="EMBL" id="QDV07547.1"/>
    </source>
</evidence>